<dbReference type="PANTHER" id="PTHR11487">
    <property type="entry name" value="THIOESTERASE"/>
    <property type="match status" value="1"/>
</dbReference>
<evidence type="ECO:0000259" key="3">
    <source>
        <dbReference type="Pfam" id="PF00975"/>
    </source>
</evidence>
<evidence type="ECO:0000313" key="4">
    <source>
        <dbReference type="EMBL" id="AJE86057.1"/>
    </source>
</evidence>
<sequence length="260" mass="27656">MRGRTQRLVLRDSGPRRLICVPFAGGSARSFTRLARELGEDWSVVAVQPPPPPGGHGRPPRPGDPEPLALTALAEDYLRVLDGDLRGPGLLLGHSLGAAVAHEMARLRGEDWPPDLRVVLSAPPAIGASATLLELTDHQLLYTARQRGILPELPVPDDFAVRMLLPDFRRDLAVLRDGWHPAPVPASLALLGGTEDEACPPGTLTALAEQVGADSCGLVPGGHLYVVDRAAESAAALRAIDSGQSLLSPEAWRRASRRPA</sequence>
<dbReference type="PANTHER" id="PTHR11487:SF0">
    <property type="entry name" value="S-ACYL FATTY ACID SYNTHASE THIOESTERASE, MEDIUM CHAIN"/>
    <property type="match status" value="1"/>
</dbReference>
<dbReference type="Pfam" id="PF00975">
    <property type="entry name" value="Thioesterase"/>
    <property type="match status" value="1"/>
</dbReference>
<evidence type="ECO:0000313" key="5">
    <source>
        <dbReference type="Proteomes" id="UP000031523"/>
    </source>
</evidence>
<reference evidence="4 5" key="1">
    <citation type="submission" date="2015-01" db="EMBL/GenBank/DDBJ databases">
        <title>Enhanced salinomycin production by adjusting the supply of polyketide extender units in Streptomyce albus DSM 41398.</title>
        <authorList>
            <person name="Lu C."/>
        </authorList>
    </citation>
    <scope>NUCLEOTIDE SEQUENCE [LARGE SCALE GENOMIC DNA]</scope>
    <source>
        <strain evidence="5">ATCC 21838 / DSM 41398 / FERM P-419 / JCM 4703 / NBRC 107858</strain>
    </source>
</reference>
<dbReference type="Gene3D" id="3.40.50.1820">
    <property type="entry name" value="alpha/beta hydrolase"/>
    <property type="match status" value="1"/>
</dbReference>
<organism evidence="4 5">
    <name type="scientific">Streptomyces albus (strain ATCC 21838 / DSM 41398 / FERM P-419 / JCM 4703 / NBRC 107858)</name>
    <dbReference type="NCBI Taxonomy" id="1081613"/>
    <lineage>
        <taxon>Bacteria</taxon>
        <taxon>Bacillati</taxon>
        <taxon>Actinomycetota</taxon>
        <taxon>Actinomycetes</taxon>
        <taxon>Kitasatosporales</taxon>
        <taxon>Streptomycetaceae</taxon>
        <taxon>Streptomyces</taxon>
    </lineage>
</organism>
<evidence type="ECO:0000256" key="2">
    <source>
        <dbReference type="SAM" id="MobiDB-lite"/>
    </source>
</evidence>
<dbReference type="Proteomes" id="UP000031523">
    <property type="component" value="Chromosome"/>
</dbReference>
<dbReference type="AlphaFoldDB" id="A0A0B5F6S6"/>
<accession>A0A0B5F6S6</accession>
<dbReference type="KEGG" id="sals:SLNWT_5681"/>
<feature type="region of interest" description="Disordered" evidence="2">
    <location>
        <begin position="46"/>
        <end position="66"/>
    </location>
</feature>
<dbReference type="SUPFAM" id="SSF53474">
    <property type="entry name" value="alpha/beta-Hydrolases"/>
    <property type="match status" value="1"/>
</dbReference>
<dbReference type="InterPro" id="IPR012223">
    <property type="entry name" value="TEII"/>
</dbReference>
<comment type="similarity">
    <text evidence="1">Belongs to the thioesterase family.</text>
</comment>
<name>A0A0B5F6S6_STRA4</name>
<feature type="domain" description="Thioesterase" evidence="3">
    <location>
        <begin position="16"/>
        <end position="230"/>
    </location>
</feature>
<gene>
    <name evidence="4" type="ORF">SLNWT_5681</name>
</gene>
<dbReference type="InterPro" id="IPR001031">
    <property type="entry name" value="Thioesterase"/>
</dbReference>
<protein>
    <submittedName>
        <fullName evidence="4">Thioesterase involved in non-ribosomal peptide biosynthesis</fullName>
    </submittedName>
</protein>
<proteinExistence type="inferred from homology"/>
<dbReference type="InterPro" id="IPR029058">
    <property type="entry name" value="AB_hydrolase_fold"/>
</dbReference>
<keyword evidence="5" id="KW-1185">Reference proteome</keyword>
<dbReference type="EMBL" id="CP010519">
    <property type="protein sequence ID" value="AJE86057.1"/>
    <property type="molecule type" value="Genomic_DNA"/>
</dbReference>
<evidence type="ECO:0000256" key="1">
    <source>
        <dbReference type="ARBA" id="ARBA00007169"/>
    </source>
</evidence>
<dbReference type="GO" id="GO:0008610">
    <property type="term" value="P:lipid biosynthetic process"/>
    <property type="evidence" value="ECO:0007669"/>
    <property type="project" value="TreeGrafter"/>
</dbReference>